<evidence type="ECO:0000313" key="2">
    <source>
        <dbReference type="Proteomes" id="UP000178122"/>
    </source>
</evidence>
<accession>A0A1G1YP03</accession>
<dbReference type="Proteomes" id="UP000178122">
    <property type="component" value="Unassembled WGS sequence"/>
</dbReference>
<name>A0A1G1YP03_9BACT</name>
<dbReference type="EMBL" id="MHIN01000053">
    <property type="protein sequence ID" value="OGY53167.1"/>
    <property type="molecule type" value="Genomic_DNA"/>
</dbReference>
<proteinExistence type="predicted"/>
<dbReference type="AlphaFoldDB" id="A0A1G1YP03"/>
<organism evidence="1 2">
    <name type="scientific">Candidatus Buchananbacteria bacterium RIFCSPLOWO2_01_FULL_40_23b</name>
    <dbReference type="NCBI Taxonomy" id="1797544"/>
    <lineage>
        <taxon>Bacteria</taxon>
        <taxon>Candidatus Buchananiibacteriota</taxon>
    </lineage>
</organism>
<sequence length="221" mass="26330">MIIYNPHNQILIQERIKQAEHILQQIPAKYCFITGSFLYKEKYKDIDIFIISRTKKEIKINNPKVNITILDFNDLHSIFYHSLSKSCIAKNILPQKPLKVTLADYWHVINEAIPTILNQKDKYHKDIRFLILYTQYFNTKEVLDSFQLTNKIASFKDYHSILAYIKKQVPKIISRHAKPSYTKRFFYTQAAYYKEYQEYEAQNLLYELTHEITRGLAHGQS</sequence>
<reference evidence="1 2" key="1">
    <citation type="journal article" date="2016" name="Nat. Commun.">
        <title>Thousands of microbial genomes shed light on interconnected biogeochemical processes in an aquifer system.</title>
        <authorList>
            <person name="Anantharaman K."/>
            <person name="Brown C.T."/>
            <person name="Hug L.A."/>
            <person name="Sharon I."/>
            <person name="Castelle C.J."/>
            <person name="Probst A.J."/>
            <person name="Thomas B.C."/>
            <person name="Singh A."/>
            <person name="Wilkins M.J."/>
            <person name="Karaoz U."/>
            <person name="Brodie E.L."/>
            <person name="Williams K.H."/>
            <person name="Hubbard S.S."/>
            <person name="Banfield J.F."/>
        </authorList>
    </citation>
    <scope>NUCLEOTIDE SEQUENCE [LARGE SCALE GENOMIC DNA]</scope>
</reference>
<gene>
    <name evidence="1" type="ORF">A2912_04295</name>
</gene>
<comment type="caution">
    <text evidence="1">The sequence shown here is derived from an EMBL/GenBank/DDBJ whole genome shotgun (WGS) entry which is preliminary data.</text>
</comment>
<evidence type="ECO:0000313" key="1">
    <source>
        <dbReference type="EMBL" id="OGY53167.1"/>
    </source>
</evidence>
<protein>
    <submittedName>
        <fullName evidence="1">Uncharacterized protein</fullName>
    </submittedName>
</protein>